<feature type="non-terminal residue" evidence="1">
    <location>
        <position position="66"/>
    </location>
</feature>
<dbReference type="AlphaFoldDB" id="A0AA88HPS0"/>
<reference evidence="1" key="1">
    <citation type="submission" date="2023-07" db="EMBL/GenBank/DDBJ databases">
        <title>Chromosome-level genome assembly of Artemia franciscana.</title>
        <authorList>
            <person name="Jo E."/>
        </authorList>
    </citation>
    <scope>NUCLEOTIDE SEQUENCE</scope>
    <source>
        <tissue evidence="1">Whole body</tissue>
    </source>
</reference>
<evidence type="ECO:0000313" key="2">
    <source>
        <dbReference type="Proteomes" id="UP001187531"/>
    </source>
</evidence>
<dbReference type="EMBL" id="JAVRJZ010000016">
    <property type="protein sequence ID" value="KAK2711561.1"/>
    <property type="molecule type" value="Genomic_DNA"/>
</dbReference>
<organism evidence="1 2">
    <name type="scientific">Artemia franciscana</name>
    <name type="common">Brine shrimp</name>
    <name type="synonym">Artemia sanfranciscana</name>
    <dbReference type="NCBI Taxonomy" id="6661"/>
    <lineage>
        <taxon>Eukaryota</taxon>
        <taxon>Metazoa</taxon>
        <taxon>Ecdysozoa</taxon>
        <taxon>Arthropoda</taxon>
        <taxon>Crustacea</taxon>
        <taxon>Branchiopoda</taxon>
        <taxon>Anostraca</taxon>
        <taxon>Artemiidae</taxon>
        <taxon>Artemia</taxon>
    </lineage>
</organism>
<keyword evidence="2" id="KW-1185">Reference proteome</keyword>
<accession>A0AA88HPS0</accession>
<sequence length="66" mass="7395">EMVQPLTSATLHISYKLKPDSQERSTVLGLLTELQAFKEQLNLISKEAKGSPEYLAESHQNLLAKQ</sequence>
<feature type="non-terminal residue" evidence="1">
    <location>
        <position position="1"/>
    </location>
</feature>
<evidence type="ECO:0000313" key="1">
    <source>
        <dbReference type="EMBL" id="KAK2711561.1"/>
    </source>
</evidence>
<comment type="caution">
    <text evidence="1">The sequence shown here is derived from an EMBL/GenBank/DDBJ whole genome shotgun (WGS) entry which is preliminary data.</text>
</comment>
<gene>
    <name evidence="1" type="ORF">QYM36_012651</name>
</gene>
<proteinExistence type="predicted"/>
<dbReference type="Proteomes" id="UP001187531">
    <property type="component" value="Unassembled WGS sequence"/>
</dbReference>
<protein>
    <submittedName>
        <fullName evidence="1">Uncharacterized protein</fullName>
    </submittedName>
</protein>
<name>A0AA88HPS0_ARTSF</name>